<reference evidence="2 3" key="1">
    <citation type="submission" date="2024-04" db="EMBL/GenBank/DDBJ databases">
        <title>genome sequences of Mucor flavus KT1a and Helicostylum pulchrum KT1b strains isolation_sourced from the surface of a dry-aged beef.</title>
        <authorList>
            <person name="Toyotome T."/>
            <person name="Hosono M."/>
            <person name="Torimaru M."/>
            <person name="Fukuda K."/>
            <person name="Mikami N."/>
        </authorList>
    </citation>
    <scope>NUCLEOTIDE SEQUENCE [LARGE SCALE GENOMIC DNA]</scope>
    <source>
        <strain evidence="2 3">KT1b</strain>
    </source>
</reference>
<evidence type="ECO:0000256" key="1">
    <source>
        <dbReference type="SAM" id="Coils"/>
    </source>
</evidence>
<proteinExistence type="predicted"/>
<protein>
    <submittedName>
        <fullName evidence="2">Uncharacterized protein</fullName>
    </submittedName>
</protein>
<dbReference type="EMBL" id="BAABUJ010000070">
    <property type="protein sequence ID" value="GAA5806543.1"/>
    <property type="molecule type" value="Genomic_DNA"/>
</dbReference>
<feature type="coiled-coil region" evidence="1">
    <location>
        <begin position="33"/>
        <end position="60"/>
    </location>
</feature>
<sequence>MPAKKYIQLTLNFESHVTREQYKEMYGIKTTENDVLRRELRNLTEKVQQHAQDLQEFEAIRKENALLGQELDIIHQILNLEQQ</sequence>
<keyword evidence="3" id="KW-1185">Reference proteome</keyword>
<name>A0ABP9YI59_9FUNG</name>
<dbReference type="Proteomes" id="UP001476247">
    <property type="component" value="Unassembled WGS sequence"/>
</dbReference>
<organism evidence="2 3">
    <name type="scientific">Helicostylum pulchrum</name>
    <dbReference type="NCBI Taxonomy" id="562976"/>
    <lineage>
        <taxon>Eukaryota</taxon>
        <taxon>Fungi</taxon>
        <taxon>Fungi incertae sedis</taxon>
        <taxon>Mucoromycota</taxon>
        <taxon>Mucoromycotina</taxon>
        <taxon>Mucoromycetes</taxon>
        <taxon>Mucorales</taxon>
        <taxon>Mucorineae</taxon>
        <taxon>Mucoraceae</taxon>
        <taxon>Helicostylum</taxon>
    </lineage>
</organism>
<gene>
    <name evidence="2" type="ORF">HPULCUR_012079</name>
</gene>
<evidence type="ECO:0000313" key="2">
    <source>
        <dbReference type="EMBL" id="GAA5806543.1"/>
    </source>
</evidence>
<keyword evidence="1" id="KW-0175">Coiled coil</keyword>
<accession>A0ABP9YI59</accession>
<comment type="caution">
    <text evidence="2">The sequence shown here is derived from an EMBL/GenBank/DDBJ whole genome shotgun (WGS) entry which is preliminary data.</text>
</comment>
<evidence type="ECO:0000313" key="3">
    <source>
        <dbReference type="Proteomes" id="UP001476247"/>
    </source>
</evidence>